<proteinExistence type="predicted"/>
<feature type="region of interest" description="Disordered" evidence="1">
    <location>
        <begin position="230"/>
        <end position="283"/>
    </location>
</feature>
<accession>A0A9W8Y1E5</accession>
<evidence type="ECO:0000313" key="3">
    <source>
        <dbReference type="Proteomes" id="UP001140560"/>
    </source>
</evidence>
<gene>
    <name evidence="2" type="ORF">N0V83_009190</name>
</gene>
<sequence>MAAAMPKNNAFGDGSPSWNISFPDGNLTAAEIIAYLPHWLKSVDVINRFVTNGARPIIIAAMVNEFRHQPRGESFQPNSVGIMMSYAMRRAGYADWTFGTHELWAHESELAEHDLSVKNFRTPRVTHPKHIHETSRKKTKYNVEPEPVGFKDLALHVKKHPQGADALDLTRCVQYALSHQDEEWLFPDDFRHLFAHLGPAAITHSHQDRQVFARHDTFASPTKPRLIQDIRKPRTKATPRPGITPQSRVKKTSSLDHSATPKTMTPQKRGSESMGRVQWGKKRRSGRLVDKAINFCEEESDTTDKDLVDSSYSTPAKKRTLTRIPATPASPPNDSDFEQDCTESDDDIVEAEDLTDEGVVSPSRGLRVRAAARKARQNIQSSFMTSRNPLVLKVPKILPSPKTAASVPDPALEPKPAPAYMTTAPTYEMMQAVKAYTTRTSIFLKPPILSANRLRVDETSIYLYAADGCTSFKEMWDSALSSTRFGGPRRHAPFRELYRLTDPAPSDDSDWAENVRWAKEQFKAFGSKTWTEYDYHLELITEARRKTMWVSEEAVMAGMSVRDADVGV</sequence>
<evidence type="ECO:0000313" key="2">
    <source>
        <dbReference type="EMBL" id="KAJ4364594.1"/>
    </source>
</evidence>
<dbReference type="OrthoDB" id="3675232at2759"/>
<feature type="compositionally biased region" description="Polar residues" evidence="1">
    <location>
        <begin position="255"/>
        <end position="268"/>
    </location>
</feature>
<comment type="caution">
    <text evidence="2">The sequence shown here is derived from an EMBL/GenBank/DDBJ whole genome shotgun (WGS) entry which is preliminary data.</text>
</comment>
<protein>
    <submittedName>
        <fullName evidence="2">Uncharacterized protein</fullName>
    </submittedName>
</protein>
<organism evidence="2 3">
    <name type="scientific">Neocucurbitaria cava</name>
    <dbReference type="NCBI Taxonomy" id="798079"/>
    <lineage>
        <taxon>Eukaryota</taxon>
        <taxon>Fungi</taxon>
        <taxon>Dikarya</taxon>
        <taxon>Ascomycota</taxon>
        <taxon>Pezizomycotina</taxon>
        <taxon>Dothideomycetes</taxon>
        <taxon>Pleosporomycetidae</taxon>
        <taxon>Pleosporales</taxon>
        <taxon>Pleosporineae</taxon>
        <taxon>Cucurbitariaceae</taxon>
        <taxon>Neocucurbitaria</taxon>
    </lineage>
</organism>
<feature type="region of interest" description="Disordered" evidence="1">
    <location>
        <begin position="318"/>
        <end position="343"/>
    </location>
</feature>
<dbReference type="Proteomes" id="UP001140560">
    <property type="component" value="Unassembled WGS sequence"/>
</dbReference>
<name>A0A9W8Y1E5_9PLEO</name>
<reference evidence="2" key="1">
    <citation type="submission" date="2022-10" db="EMBL/GenBank/DDBJ databases">
        <title>Tapping the CABI collections for fungal endophytes: first genome assemblies for Collariella, Neodidymelliopsis, Ascochyta clinopodiicola, Didymella pomorum, Didymosphaeria variabile, Neocosmospora piperis and Neocucurbitaria cava.</title>
        <authorList>
            <person name="Hill R."/>
        </authorList>
    </citation>
    <scope>NUCLEOTIDE SEQUENCE</scope>
    <source>
        <strain evidence="2">IMI 356814</strain>
    </source>
</reference>
<dbReference type="AlphaFoldDB" id="A0A9W8Y1E5"/>
<keyword evidence="3" id="KW-1185">Reference proteome</keyword>
<dbReference type="EMBL" id="JAPEUY010000017">
    <property type="protein sequence ID" value="KAJ4364594.1"/>
    <property type="molecule type" value="Genomic_DNA"/>
</dbReference>
<evidence type="ECO:0000256" key="1">
    <source>
        <dbReference type="SAM" id="MobiDB-lite"/>
    </source>
</evidence>